<accession>A0ABW2GNI1</accession>
<dbReference type="NCBIfam" id="NF045897">
    <property type="entry name" value="SCO3242_trans"/>
    <property type="match status" value="1"/>
</dbReference>
<keyword evidence="3" id="KW-1133">Transmembrane helix</keyword>
<keyword evidence="2" id="KW-0812">Transmembrane</keyword>
<dbReference type="Pfam" id="PF01040">
    <property type="entry name" value="UbiA"/>
    <property type="match status" value="1"/>
</dbReference>
<dbReference type="Gene3D" id="1.10.357.140">
    <property type="entry name" value="UbiA prenyltransferase"/>
    <property type="match status" value="1"/>
</dbReference>
<comment type="subcellular location">
    <subcellularLocation>
        <location evidence="1">Membrane</location>
        <topology evidence="1">Multi-pass membrane protein</topology>
    </subcellularLocation>
</comment>
<gene>
    <name evidence="5" type="ORF">ACFQLX_24185</name>
</gene>
<reference evidence="6" key="1">
    <citation type="journal article" date="2019" name="Int. J. Syst. Evol. Microbiol.">
        <title>The Global Catalogue of Microorganisms (GCM) 10K type strain sequencing project: providing services to taxonomists for standard genome sequencing and annotation.</title>
        <authorList>
            <consortium name="The Broad Institute Genomics Platform"/>
            <consortium name="The Broad Institute Genome Sequencing Center for Infectious Disease"/>
            <person name="Wu L."/>
            <person name="Ma J."/>
        </authorList>
    </citation>
    <scope>NUCLEOTIDE SEQUENCE [LARGE SCALE GENOMIC DNA]</scope>
    <source>
        <strain evidence="6">CGMCC 1.13681</strain>
    </source>
</reference>
<keyword evidence="5" id="KW-0808">Transferase</keyword>
<evidence type="ECO:0000313" key="5">
    <source>
        <dbReference type="EMBL" id="MFC7221236.1"/>
    </source>
</evidence>
<evidence type="ECO:0000256" key="1">
    <source>
        <dbReference type="ARBA" id="ARBA00004141"/>
    </source>
</evidence>
<dbReference type="EC" id="2.5.1.-" evidence="5"/>
<dbReference type="RefSeq" id="WP_386418453.1">
    <property type="nucleotide sequence ID" value="NZ_JBHSZO010000056.1"/>
</dbReference>
<dbReference type="GO" id="GO:0016740">
    <property type="term" value="F:transferase activity"/>
    <property type="evidence" value="ECO:0007669"/>
    <property type="project" value="UniProtKB-KW"/>
</dbReference>
<name>A0ABW2GNI1_9ACTN</name>
<dbReference type="InterPro" id="IPR050475">
    <property type="entry name" value="Prenyltransferase_related"/>
</dbReference>
<protein>
    <submittedName>
        <fullName evidence="5">SCO3242 family prenyltransferase</fullName>
        <ecNumber evidence="5">2.5.1.-</ecNumber>
    </submittedName>
</protein>
<organism evidence="5 6">
    <name type="scientific">Streptomyces polyrhachis</name>
    <dbReference type="NCBI Taxonomy" id="1282885"/>
    <lineage>
        <taxon>Bacteria</taxon>
        <taxon>Bacillati</taxon>
        <taxon>Actinomycetota</taxon>
        <taxon>Actinomycetes</taxon>
        <taxon>Kitasatosporales</taxon>
        <taxon>Streptomycetaceae</taxon>
        <taxon>Streptomyces</taxon>
    </lineage>
</organism>
<dbReference type="EMBL" id="JBHSZO010000056">
    <property type="protein sequence ID" value="MFC7221236.1"/>
    <property type="molecule type" value="Genomic_DNA"/>
</dbReference>
<evidence type="ECO:0000256" key="2">
    <source>
        <dbReference type="ARBA" id="ARBA00022692"/>
    </source>
</evidence>
<sequence>MNRRAWAELLRLPALFTIPGDALAGAAAAGVRPGRRTALAAGASVCLYGAGMALNDYADREVDAVERPHRPIPSGRIAPRAALAAAGALTGAGLALAAAAGRRPLGVGAALAATVWAYDLRLKQTAAGPAAMAAARGLDLLLGAAAGGSPTYRSHQAPSPLGAAAFLAAHTYAVTAVSRNEAWGGRAATPAAALAGTLAVADGIRRGTTGGSRDLTTAACLTYAAAAARPYAHAALNPSPHLTRTAVGAGIGALLPLQAALAARRGAPATAAALLALIPLARRQSGKVSVT</sequence>
<dbReference type="InterPro" id="IPR044878">
    <property type="entry name" value="UbiA_sf"/>
</dbReference>
<evidence type="ECO:0000256" key="4">
    <source>
        <dbReference type="ARBA" id="ARBA00023136"/>
    </source>
</evidence>
<comment type="caution">
    <text evidence="5">The sequence shown here is derived from an EMBL/GenBank/DDBJ whole genome shotgun (WGS) entry which is preliminary data.</text>
</comment>
<dbReference type="Proteomes" id="UP001596413">
    <property type="component" value="Unassembled WGS sequence"/>
</dbReference>
<evidence type="ECO:0000256" key="3">
    <source>
        <dbReference type="ARBA" id="ARBA00022989"/>
    </source>
</evidence>
<dbReference type="PANTHER" id="PTHR42723">
    <property type="entry name" value="CHLOROPHYLL SYNTHASE"/>
    <property type="match status" value="1"/>
</dbReference>
<keyword evidence="4" id="KW-0472">Membrane</keyword>
<proteinExistence type="predicted"/>
<evidence type="ECO:0000313" key="6">
    <source>
        <dbReference type="Proteomes" id="UP001596413"/>
    </source>
</evidence>
<dbReference type="InterPro" id="IPR000537">
    <property type="entry name" value="UbiA_prenyltransferase"/>
</dbReference>
<keyword evidence="6" id="KW-1185">Reference proteome</keyword>
<dbReference type="PANTHER" id="PTHR42723:SF1">
    <property type="entry name" value="CHLOROPHYLL SYNTHASE, CHLOROPLASTIC"/>
    <property type="match status" value="1"/>
</dbReference>